<keyword evidence="2" id="KW-0808">Transferase</keyword>
<keyword evidence="3" id="KW-1185">Reference proteome</keyword>
<protein>
    <submittedName>
        <fullName evidence="2">Polysaccharide pyruvyl transferase family protein</fullName>
    </submittedName>
</protein>
<dbReference type="Pfam" id="PF04230">
    <property type="entry name" value="PS_pyruv_trans"/>
    <property type="match status" value="1"/>
</dbReference>
<reference evidence="2 3" key="1">
    <citation type="submission" date="2023-11" db="EMBL/GenBank/DDBJ databases">
        <title>Coraliomargarita sp. nov., isolated from marine algae.</title>
        <authorList>
            <person name="Lee J.K."/>
            <person name="Baek J.H."/>
            <person name="Kim J.M."/>
            <person name="Choi D.G."/>
            <person name="Jeon C.O."/>
        </authorList>
    </citation>
    <scope>NUCLEOTIDE SEQUENCE [LARGE SCALE GENOMIC DNA]</scope>
    <source>
        <strain evidence="2 3">J2-16</strain>
    </source>
</reference>
<dbReference type="Proteomes" id="UP001324993">
    <property type="component" value="Chromosome"/>
</dbReference>
<proteinExistence type="predicted"/>
<feature type="domain" description="Polysaccharide pyruvyl transferase" evidence="1">
    <location>
        <begin position="111"/>
        <end position="336"/>
    </location>
</feature>
<organism evidence="2 3">
    <name type="scientific">Coraliomargarita algicola</name>
    <dbReference type="NCBI Taxonomy" id="3092156"/>
    <lineage>
        <taxon>Bacteria</taxon>
        <taxon>Pseudomonadati</taxon>
        <taxon>Verrucomicrobiota</taxon>
        <taxon>Opitutia</taxon>
        <taxon>Puniceicoccales</taxon>
        <taxon>Coraliomargaritaceae</taxon>
        <taxon>Coraliomargarita</taxon>
    </lineage>
</organism>
<dbReference type="RefSeq" id="WP_319831903.1">
    <property type="nucleotide sequence ID" value="NZ_CP138858.1"/>
</dbReference>
<accession>A0ABZ0RIK3</accession>
<dbReference type="GO" id="GO:0016740">
    <property type="term" value="F:transferase activity"/>
    <property type="evidence" value="ECO:0007669"/>
    <property type="project" value="UniProtKB-KW"/>
</dbReference>
<dbReference type="InterPro" id="IPR007345">
    <property type="entry name" value="Polysacch_pyruvyl_Trfase"/>
</dbReference>
<dbReference type="PANTHER" id="PTHR36836:SF1">
    <property type="entry name" value="COLANIC ACID BIOSYNTHESIS PROTEIN WCAK"/>
    <property type="match status" value="1"/>
</dbReference>
<dbReference type="EMBL" id="CP138858">
    <property type="protein sequence ID" value="WPJ95001.1"/>
    <property type="molecule type" value="Genomic_DNA"/>
</dbReference>
<evidence type="ECO:0000259" key="1">
    <source>
        <dbReference type="Pfam" id="PF04230"/>
    </source>
</evidence>
<gene>
    <name evidence="2" type="ORF">SH580_16355</name>
</gene>
<evidence type="ECO:0000313" key="3">
    <source>
        <dbReference type="Proteomes" id="UP001324993"/>
    </source>
</evidence>
<name>A0ABZ0RIK3_9BACT</name>
<dbReference type="PANTHER" id="PTHR36836">
    <property type="entry name" value="COLANIC ACID BIOSYNTHESIS PROTEIN WCAK"/>
    <property type="match status" value="1"/>
</dbReference>
<evidence type="ECO:0000313" key="2">
    <source>
        <dbReference type="EMBL" id="WPJ95001.1"/>
    </source>
</evidence>
<sequence length="406" mass="44935">MNRDRILLVGQASHKNRGNEAIVRGTMRILRNEFGADVGADMGVRISPADLQAEMALGDPGVHSFSNFNHSHHLSKKWWALKANRFLGTKFKPHTWDFGPYLERARIAMEVGGDCYSLDYGRPDIHVEIDQFLMSRHVPTVIWGASVGPFDRDRAYEPIILDHLRKLTGIFVREDRSLEYLNSHGLKDNVYRMTDPAFVMEPEQPSEEKLGFKMPDGAIGLNLSPLVGKFRGEGQQARSWPEECVVLARAVANLGRPLVLVPHVESPVGNNDYTLLAEVKDALSDLSSPIFLLPTTLNAAEKKWVLSQCEVFAGARTHATIAALSMQVPTLSLAYSIKAWGINQDLFGHTDHVLPVSDLTPGLLAERLSDLLNQADAVRGQLAQRLPAIREDALAAGGILRGLCRK</sequence>